<gene>
    <name evidence="2" type="ORF">B0T11DRAFT_293985</name>
</gene>
<feature type="region of interest" description="Disordered" evidence="1">
    <location>
        <begin position="27"/>
        <end position="108"/>
    </location>
</feature>
<protein>
    <submittedName>
        <fullName evidence="2">Uncharacterized protein</fullName>
    </submittedName>
</protein>
<feature type="compositionally biased region" description="Low complexity" evidence="1">
    <location>
        <begin position="148"/>
        <end position="166"/>
    </location>
</feature>
<keyword evidence="3" id="KW-1185">Reference proteome</keyword>
<feature type="compositionally biased region" description="Basic and acidic residues" evidence="1">
    <location>
        <begin position="223"/>
        <end position="235"/>
    </location>
</feature>
<evidence type="ECO:0000313" key="3">
    <source>
        <dbReference type="Proteomes" id="UP000813385"/>
    </source>
</evidence>
<reference evidence="2" key="1">
    <citation type="journal article" date="2021" name="Nat. Commun.">
        <title>Genetic determinants of endophytism in the Arabidopsis root mycobiome.</title>
        <authorList>
            <person name="Mesny F."/>
            <person name="Miyauchi S."/>
            <person name="Thiergart T."/>
            <person name="Pickel B."/>
            <person name="Atanasova L."/>
            <person name="Karlsson M."/>
            <person name="Huettel B."/>
            <person name="Barry K.W."/>
            <person name="Haridas S."/>
            <person name="Chen C."/>
            <person name="Bauer D."/>
            <person name="Andreopoulos W."/>
            <person name="Pangilinan J."/>
            <person name="LaButti K."/>
            <person name="Riley R."/>
            <person name="Lipzen A."/>
            <person name="Clum A."/>
            <person name="Drula E."/>
            <person name="Henrissat B."/>
            <person name="Kohler A."/>
            <person name="Grigoriev I.V."/>
            <person name="Martin F.M."/>
            <person name="Hacquard S."/>
        </authorList>
    </citation>
    <scope>NUCLEOTIDE SEQUENCE</scope>
    <source>
        <strain evidence="2">MPI-CAGE-AT-0016</strain>
    </source>
</reference>
<evidence type="ECO:0000256" key="1">
    <source>
        <dbReference type="SAM" id="MobiDB-lite"/>
    </source>
</evidence>
<organism evidence="2 3">
    <name type="scientific">Plectosphaerella cucumerina</name>
    <dbReference type="NCBI Taxonomy" id="40658"/>
    <lineage>
        <taxon>Eukaryota</taxon>
        <taxon>Fungi</taxon>
        <taxon>Dikarya</taxon>
        <taxon>Ascomycota</taxon>
        <taxon>Pezizomycotina</taxon>
        <taxon>Sordariomycetes</taxon>
        <taxon>Hypocreomycetidae</taxon>
        <taxon>Glomerellales</taxon>
        <taxon>Plectosphaerellaceae</taxon>
        <taxon>Plectosphaerella</taxon>
    </lineage>
</organism>
<feature type="compositionally biased region" description="Basic and acidic residues" evidence="1">
    <location>
        <begin position="61"/>
        <end position="73"/>
    </location>
</feature>
<dbReference type="AlphaFoldDB" id="A0A8K0X934"/>
<feature type="region of interest" description="Disordered" evidence="1">
    <location>
        <begin position="138"/>
        <end position="323"/>
    </location>
</feature>
<sequence>MCHISHMSYPSHEKLIAYLLIRRKTRRRRRQQCPGYQSTRWDELEHSNDSQSSRPTATDENPEHITYLDHDRTQSSCPPPMPATSLPLLKTNNQPREMAPTRPESLDSGKRALPVLVQISQAQAQGLSLPQDQHIEARPEARKKKPKALPLSSRIPRTPTMATMPPAFHPPAMPIVKSQSPPRLASRPKTGGGSPASHASTDHDEGIAASRILVPASSSSPRRPPDKLSDARSREQSAAAIPLSGSMSVAEPSLQTTPTVSRPKGPRKRPRSPQNPWPANRTPRPEKPSEGTMILRRARRGPRPHGILLTGTRPPSSPPVLSHPARVVRKGRPAWWDCHHPGRALTTMPDAGVVSQKRKAL</sequence>
<evidence type="ECO:0000313" key="2">
    <source>
        <dbReference type="EMBL" id="KAH7376487.1"/>
    </source>
</evidence>
<comment type="caution">
    <text evidence="2">The sequence shown here is derived from an EMBL/GenBank/DDBJ whole genome shotgun (WGS) entry which is preliminary data.</text>
</comment>
<name>A0A8K0X934_9PEZI</name>
<feature type="compositionally biased region" description="Polar residues" evidence="1">
    <location>
        <begin position="49"/>
        <end position="59"/>
    </location>
</feature>
<dbReference type="EMBL" id="JAGPXD010000001">
    <property type="protein sequence ID" value="KAH7376487.1"/>
    <property type="molecule type" value="Genomic_DNA"/>
</dbReference>
<dbReference type="Proteomes" id="UP000813385">
    <property type="component" value="Unassembled WGS sequence"/>
</dbReference>
<proteinExistence type="predicted"/>
<accession>A0A8K0X934</accession>